<organism evidence="2 3">
    <name type="scientific">Ficus carica</name>
    <name type="common">Common fig</name>
    <dbReference type="NCBI Taxonomy" id="3494"/>
    <lineage>
        <taxon>Eukaryota</taxon>
        <taxon>Viridiplantae</taxon>
        <taxon>Streptophyta</taxon>
        <taxon>Embryophyta</taxon>
        <taxon>Tracheophyta</taxon>
        <taxon>Spermatophyta</taxon>
        <taxon>Magnoliopsida</taxon>
        <taxon>eudicotyledons</taxon>
        <taxon>Gunneridae</taxon>
        <taxon>Pentapetalae</taxon>
        <taxon>rosids</taxon>
        <taxon>fabids</taxon>
        <taxon>Rosales</taxon>
        <taxon>Moraceae</taxon>
        <taxon>Ficeae</taxon>
        <taxon>Ficus</taxon>
    </lineage>
</organism>
<dbReference type="GO" id="GO:0070042">
    <property type="term" value="F:rRNA (uridine-N3-)-methyltransferase activity"/>
    <property type="evidence" value="ECO:0007669"/>
    <property type="project" value="InterPro"/>
</dbReference>
<comment type="caution">
    <text evidence="2">The sequence shown here is derived from an EMBL/GenBank/DDBJ whole genome shotgun (WGS) entry which is preliminary data.</text>
</comment>
<accession>A0AA88CQV6</accession>
<evidence type="ECO:0000259" key="1">
    <source>
        <dbReference type="Pfam" id="PF10354"/>
    </source>
</evidence>
<dbReference type="FunFam" id="3.40.50.150:FF:000440">
    <property type="entry name" value="Os09g0479300 protein"/>
    <property type="match status" value="1"/>
</dbReference>
<evidence type="ECO:0000313" key="2">
    <source>
        <dbReference type="EMBL" id="GMN27535.1"/>
    </source>
</evidence>
<dbReference type="Proteomes" id="UP001187192">
    <property type="component" value="Unassembled WGS sequence"/>
</dbReference>
<dbReference type="GO" id="GO:0005737">
    <property type="term" value="C:cytoplasm"/>
    <property type="evidence" value="ECO:0007669"/>
    <property type="project" value="TreeGrafter"/>
</dbReference>
<dbReference type="GO" id="GO:0070475">
    <property type="term" value="P:rRNA base methylation"/>
    <property type="evidence" value="ECO:0007669"/>
    <property type="project" value="InterPro"/>
</dbReference>
<reference evidence="2" key="1">
    <citation type="submission" date="2023-07" db="EMBL/GenBank/DDBJ databases">
        <title>draft genome sequence of fig (Ficus carica).</title>
        <authorList>
            <person name="Takahashi T."/>
            <person name="Nishimura K."/>
        </authorList>
    </citation>
    <scope>NUCLEOTIDE SEQUENCE</scope>
</reference>
<dbReference type="InterPro" id="IPR029063">
    <property type="entry name" value="SAM-dependent_MTases_sf"/>
</dbReference>
<sequence>MRRRERWIKHYSSSQKILLVGEGDFSFSASLASAFRFSVNMVATSLDSKGMLLAKYGRTCKERLQKLEKTGCLVLHQVDVHDMNRHPILKDMKFEVIVYNFPHAGHFGIPESHPRLIEMHKDLLRAFFTSARELLAEGGEVHVTHRDDSPYNKWKVEELAREKDLVSKEKVVFTKGDYPGYNNKRGSRVRANRTFPLKDCFTFKFSLLEMDTVANRLGDSLGC</sequence>
<dbReference type="Gene3D" id="3.40.50.150">
    <property type="entry name" value="Vaccinia Virus protein VP39"/>
    <property type="match status" value="1"/>
</dbReference>
<name>A0AA88CQV6_FICCA</name>
<gene>
    <name evidence="2" type="ORF">TIFTF001_001692</name>
</gene>
<dbReference type="EMBL" id="BTGU01000002">
    <property type="protein sequence ID" value="GMN27535.1"/>
    <property type="molecule type" value="Genomic_DNA"/>
</dbReference>
<protein>
    <recommendedName>
        <fullName evidence="1">25S rRNA (uridine-N(3))-methyltransferase BMT5-like domain-containing protein</fullName>
    </recommendedName>
</protein>
<feature type="domain" description="25S rRNA (uridine-N(3))-methyltransferase BMT5-like" evidence="1">
    <location>
        <begin position="18"/>
        <end position="185"/>
    </location>
</feature>
<dbReference type="SUPFAM" id="SSF53335">
    <property type="entry name" value="S-adenosyl-L-methionine-dependent methyltransferases"/>
    <property type="match status" value="1"/>
</dbReference>
<dbReference type="PANTHER" id="PTHR11538:SF64">
    <property type="entry name" value="25S RRNA (URIDINE-N(3))-METHYLTRANSFERASE BMT5-LIKE DOMAIN-CONTAINING PROTEIN"/>
    <property type="match status" value="1"/>
</dbReference>
<dbReference type="InterPro" id="IPR019446">
    <property type="entry name" value="BMT5-like"/>
</dbReference>
<dbReference type="AlphaFoldDB" id="A0AA88CQV6"/>
<dbReference type="Pfam" id="PF10354">
    <property type="entry name" value="BMT5-like"/>
    <property type="match status" value="1"/>
</dbReference>
<proteinExistence type="predicted"/>
<dbReference type="PANTHER" id="PTHR11538">
    <property type="entry name" value="PHENYLALANYL-TRNA SYNTHETASE"/>
    <property type="match status" value="1"/>
</dbReference>
<keyword evidence="3" id="KW-1185">Reference proteome</keyword>
<evidence type="ECO:0000313" key="3">
    <source>
        <dbReference type="Proteomes" id="UP001187192"/>
    </source>
</evidence>